<protein>
    <submittedName>
        <fullName evidence="1">Uncharacterized protein</fullName>
    </submittedName>
</protein>
<accession>B0RCQ2</accession>
<gene>
    <name evidence="1" type="ordered locus">CMS1721</name>
</gene>
<evidence type="ECO:0000313" key="2">
    <source>
        <dbReference type="Proteomes" id="UP000001318"/>
    </source>
</evidence>
<dbReference type="OrthoDB" id="8774933at2"/>
<dbReference type="KEGG" id="cms:CMS1721"/>
<dbReference type="eggNOG" id="ENOG5033C6K">
    <property type="taxonomic scope" value="Bacteria"/>
</dbReference>
<dbReference type="Proteomes" id="UP000001318">
    <property type="component" value="Chromosome"/>
</dbReference>
<dbReference type="AlphaFoldDB" id="B0RCQ2"/>
<organism evidence="1 2">
    <name type="scientific">Clavibacter sepedonicus</name>
    <name type="common">Clavibacter michiganensis subsp. sepedonicus</name>
    <dbReference type="NCBI Taxonomy" id="31964"/>
    <lineage>
        <taxon>Bacteria</taxon>
        <taxon>Bacillati</taxon>
        <taxon>Actinomycetota</taxon>
        <taxon>Actinomycetes</taxon>
        <taxon>Micrococcales</taxon>
        <taxon>Microbacteriaceae</taxon>
        <taxon>Clavibacter</taxon>
    </lineage>
</organism>
<dbReference type="GeneID" id="29470107"/>
<proteinExistence type="predicted"/>
<keyword evidence="2" id="KW-1185">Reference proteome</keyword>
<name>B0RCQ2_CLASE</name>
<evidence type="ECO:0000313" key="1">
    <source>
        <dbReference type="EMBL" id="CAQ01823.1"/>
    </source>
</evidence>
<dbReference type="HOGENOM" id="CLU_1814649_0_0_11"/>
<reference evidence="1 2" key="1">
    <citation type="journal article" date="2008" name="J. Bacteriol.">
        <title>Genome of the actinomycete plant pathogen Clavibacter michiganensis subsp. sepedonicus suggests recent niche adaptation.</title>
        <authorList>
            <person name="Bentley S.D."/>
            <person name="Corton C."/>
            <person name="Brown S.E."/>
            <person name="Barron A."/>
            <person name="Clark L."/>
            <person name="Doggett J."/>
            <person name="Harris B."/>
            <person name="Ormond D."/>
            <person name="Quail M.A."/>
            <person name="May G."/>
            <person name="Francis D."/>
            <person name="Knudson D."/>
            <person name="Parkhill J."/>
            <person name="Ishimaru C.A."/>
        </authorList>
    </citation>
    <scope>NUCLEOTIDE SEQUENCE [LARGE SCALE GENOMIC DNA]</scope>
    <source>
        <strain evidence="2">ATCC 33113 / DSM 20744 / JCM 9667 / LMG 2889 / ICMP 2535 / C-1</strain>
    </source>
</reference>
<dbReference type="RefSeq" id="WP_012299068.1">
    <property type="nucleotide sequence ID" value="NC_010407.1"/>
</dbReference>
<sequence>MADTLDDLLSADPHRIWQASREIIGTRDTALLDALRTALPAILRATAGVELGGMMRPDRDALDHALRKVRDHRSWWCWCDDHPRLPSFDPTREEERGHARVLRRDRAAWPVTYECGCVVCGRRFDVEEGEHHALWWRWTARRR</sequence>
<dbReference type="EMBL" id="AM849034">
    <property type="protein sequence ID" value="CAQ01823.1"/>
    <property type="molecule type" value="Genomic_DNA"/>
</dbReference>